<dbReference type="AlphaFoldDB" id="A0A369Z764"/>
<dbReference type="Proteomes" id="UP000253999">
    <property type="component" value="Unassembled WGS sequence"/>
</dbReference>
<comment type="caution">
    <text evidence="1">The sequence shown here is derived from an EMBL/GenBank/DDBJ whole genome shotgun (WGS) entry which is preliminary data.</text>
</comment>
<reference evidence="1 2" key="1">
    <citation type="submission" date="2018-05" db="EMBL/GenBank/DDBJ databases">
        <title>Draft Genome Sequences for a Diverse set of 7 Haemophilus Species.</title>
        <authorList>
            <person name="Nichols M."/>
            <person name="Topaz N."/>
            <person name="Wang X."/>
            <person name="Wang X."/>
            <person name="Boxrud D."/>
        </authorList>
    </citation>
    <scope>NUCLEOTIDE SEQUENCE [LARGE SCALE GENOMIC DNA]</scope>
    <source>
        <strain evidence="1 2">C2010039593</strain>
    </source>
</reference>
<accession>A0A369Z764</accession>
<evidence type="ECO:0000313" key="2">
    <source>
        <dbReference type="Proteomes" id="UP000253999"/>
    </source>
</evidence>
<organism evidence="1 2">
    <name type="scientific">Haemophilus parahaemolyticus</name>
    <dbReference type="NCBI Taxonomy" id="735"/>
    <lineage>
        <taxon>Bacteria</taxon>
        <taxon>Pseudomonadati</taxon>
        <taxon>Pseudomonadota</taxon>
        <taxon>Gammaproteobacteria</taxon>
        <taxon>Pasteurellales</taxon>
        <taxon>Pasteurellaceae</taxon>
        <taxon>Haemophilus</taxon>
    </lineage>
</organism>
<dbReference type="RefSeq" id="WP_111313775.1">
    <property type="nucleotide sequence ID" value="NZ_QEQD01000038.1"/>
</dbReference>
<dbReference type="EMBL" id="QEQD01000038">
    <property type="protein sequence ID" value="RDE99430.1"/>
    <property type="molecule type" value="Genomic_DNA"/>
</dbReference>
<sequence length="64" mass="7439">MIGYEDYNALGLPPEYAMQDRIERMENKVLKRLKLSGLSILADKLIDTEVWHNTIDAMIEKESK</sequence>
<protein>
    <submittedName>
        <fullName evidence="1">Uncharacterized protein</fullName>
    </submittedName>
</protein>
<dbReference type="STRING" id="735.B0185_01555"/>
<evidence type="ECO:0000313" key="1">
    <source>
        <dbReference type="EMBL" id="RDE99430.1"/>
    </source>
</evidence>
<gene>
    <name evidence="1" type="ORF">DPV98_11080</name>
</gene>
<proteinExistence type="predicted"/>
<name>A0A369Z764_HAEPH</name>